<protein>
    <submittedName>
        <fullName evidence="3">DNA-binding transcriptional regulator YafY</fullName>
    </submittedName>
</protein>
<dbReference type="SUPFAM" id="SSF46785">
    <property type="entry name" value="Winged helix' DNA-binding domain"/>
    <property type="match status" value="1"/>
</dbReference>
<dbReference type="InterPro" id="IPR036388">
    <property type="entry name" value="WH-like_DNA-bd_sf"/>
</dbReference>
<comment type="caution">
    <text evidence="3">The sequence shown here is derived from an EMBL/GenBank/DDBJ whole genome shotgun (WGS) entry which is preliminary data.</text>
</comment>
<dbReference type="PROSITE" id="PS52050">
    <property type="entry name" value="WYL"/>
    <property type="match status" value="1"/>
</dbReference>
<accession>A0ABR6RJ71</accession>
<dbReference type="InterPro" id="IPR026881">
    <property type="entry name" value="WYL_dom"/>
</dbReference>
<dbReference type="Pfam" id="PF08279">
    <property type="entry name" value="HTH_11"/>
    <property type="match status" value="1"/>
</dbReference>
<dbReference type="PANTHER" id="PTHR34580:SF3">
    <property type="entry name" value="PROTEIN PAFB"/>
    <property type="match status" value="1"/>
</dbReference>
<evidence type="ECO:0000313" key="4">
    <source>
        <dbReference type="Proteomes" id="UP000562492"/>
    </source>
</evidence>
<dbReference type="PANTHER" id="PTHR34580">
    <property type="match status" value="1"/>
</dbReference>
<gene>
    <name evidence="3" type="ORF">HNP33_003335</name>
</gene>
<dbReference type="Pfam" id="PF13280">
    <property type="entry name" value="WYL"/>
    <property type="match status" value="1"/>
</dbReference>
<evidence type="ECO:0000313" key="3">
    <source>
        <dbReference type="EMBL" id="MBB6579225.1"/>
    </source>
</evidence>
<feature type="domain" description="WYL" evidence="2">
    <location>
        <begin position="140"/>
        <end position="203"/>
    </location>
</feature>
<dbReference type="Gene3D" id="1.10.10.10">
    <property type="entry name" value="Winged helix-like DNA-binding domain superfamily/Winged helix DNA-binding domain"/>
    <property type="match status" value="1"/>
</dbReference>
<dbReference type="RefSeq" id="WP_184710413.1">
    <property type="nucleotide sequence ID" value="NZ_JACHKZ010000025.1"/>
</dbReference>
<keyword evidence="4" id="KW-1185">Reference proteome</keyword>
<feature type="domain" description="Helix-turn-helix type 11" evidence="1">
    <location>
        <begin position="6"/>
        <end position="59"/>
    </location>
</feature>
<keyword evidence="3" id="KW-0238">DNA-binding</keyword>
<sequence>MSRSARLLRLLDLLRRARQPQTGPALAQTLDISLRTLYRDIGTLRDQGADILGDPGLGFEMRPGFLLPPLMFTPDELEALMLGAQWVGNQADGQLAAAAASALGRIRANLPMDLRIELDTSGLLVPSTQAIPQEPWQGPLRAAIRSQHKVLLHYRDQKDQTSERRVWPFAMGFFEHVRVLAAWCELRQDFRHFRADRVLEVEILAERYPESRARLIQRWSRQMGHKAGQRC</sequence>
<dbReference type="InterPro" id="IPR036390">
    <property type="entry name" value="WH_DNA-bd_sf"/>
</dbReference>
<name>A0ABR6RJ71_9BURK</name>
<proteinExistence type="predicted"/>
<dbReference type="GO" id="GO:0003677">
    <property type="term" value="F:DNA binding"/>
    <property type="evidence" value="ECO:0007669"/>
    <property type="project" value="UniProtKB-KW"/>
</dbReference>
<evidence type="ECO:0000259" key="2">
    <source>
        <dbReference type="Pfam" id="PF13280"/>
    </source>
</evidence>
<evidence type="ECO:0000259" key="1">
    <source>
        <dbReference type="Pfam" id="PF08279"/>
    </source>
</evidence>
<dbReference type="InterPro" id="IPR013196">
    <property type="entry name" value="HTH_11"/>
</dbReference>
<reference evidence="3 4" key="1">
    <citation type="submission" date="2020-08" db="EMBL/GenBank/DDBJ databases">
        <title>Functional genomics of gut bacteria from endangered species of beetles.</title>
        <authorList>
            <person name="Carlos-Shanley C."/>
        </authorList>
    </citation>
    <scope>NUCLEOTIDE SEQUENCE [LARGE SCALE GENOMIC DNA]</scope>
    <source>
        <strain evidence="3 4">S00124</strain>
    </source>
</reference>
<dbReference type="EMBL" id="JACHKZ010000025">
    <property type="protein sequence ID" value="MBB6579225.1"/>
    <property type="molecule type" value="Genomic_DNA"/>
</dbReference>
<dbReference type="InterPro" id="IPR051534">
    <property type="entry name" value="CBASS_pafABC_assoc_protein"/>
</dbReference>
<dbReference type="Proteomes" id="UP000562492">
    <property type="component" value="Unassembled WGS sequence"/>
</dbReference>
<organism evidence="3 4">
    <name type="scientific">Comamonas odontotermitis</name>
    <dbReference type="NCBI Taxonomy" id="379895"/>
    <lineage>
        <taxon>Bacteria</taxon>
        <taxon>Pseudomonadati</taxon>
        <taxon>Pseudomonadota</taxon>
        <taxon>Betaproteobacteria</taxon>
        <taxon>Burkholderiales</taxon>
        <taxon>Comamonadaceae</taxon>
        <taxon>Comamonas</taxon>
    </lineage>
</organism>